<keyword evidence="2" id="KW-0604">Photosystem II</keyword>
<proteinExistence type="predicted"/>
<gene>
    <name evidence="6" type="ORF">F0M18_01925</name>
</gene>
<organism evidence="6 7">
    <name type="scientific">Pseudohalioglobus sediminis</name>
    <dbReference type="NCBI Taxonomy" id="2606449"/>
    <lineage>
        <taxon>Bacteria</taxon>
        <taxon>Pseudomonadati</taxon>
        <taxon>Pseudomonadota</taxon>
        <taxon>Gammaproteobacteria</taxon>
        <taxon>Cellvibrionales</taxon>
        <taxon>Halieaceae</taxon>
        <taxon>Pseudohalioglobus</taxon>
    </lineage>
</organism>
<evidence type="ECO:0000256" key="1">
    <source>
        <dbReference type="ARBA" id="ARBA00022531"/>
    </source>
</evidence>
<name>A0A5B0X6M1_9GAMM</name>
<keyword evidence="1" id="KW-0602">Photosynthesis</keyword>
<comment type="caution">
    <text evidence="6">The sequence shown here is derived from an EMBL/GenBank/DDBJ whole genome shotgun (WGS) entry which is preliminary data.</text>
</comment>
<dbReference type="Proteomes" id="UP000323708">
    <property type="component" value="Unassembled WGS sequence"/>
</dbReference>
<dbReference type="PANTHER" id="PTHR47199">
    <property type="entry name" value="PHOTOSYSTEM II STABILITY/ASSEMBLY FACTOR HCF136, CHLOROPLASTIC"/>
    <property type="match status" value="1"/>
</dbReference>
<keyword evidence="7" id="KW-1185">Reference proteome</keyword>
<evidence type="ECO:0000313" key="7">
    <source>
        <dbReference type="Proteomes" id="UP000323708"/>
    </source>
</evidence>
<dbReference type="CDD" id="cd15482">
    <property type="entry name" value="Sialidase_non-viral"/>
    <property type="match status" value="1"/>
</dbReference>
<feature type="signal peptide" evidence="4">
    <location>
        <begin position="1"/>
        <end position="28"/>
    </location>
</feature>
<feature type="domain" description="Photosynthesis system II assembly factor Ycf48/Hcf136-like" evidence="5">
    <location>
        <begin position="71"/>
        <end position="119"/>
    </location>
</feature>
<evidence type="ECO:0000259" key="5">
    <source>
        <dbReference type="Pfam" id="PF14870"/>
    </source>
</evidence>
<dbReference type="GO" id="GO:0009523">
    <property type="term" value="C:photosystem II"/>
    <property type="evidence" value="ECO:0007669"/>
    <property type="project" value="UniProtKB-KW"/>
</dbReference>
<keyword evidence="4" id="KW-0732">Signal</keyword>
<evidence type="ECO:0000256" key="3">
    <source>
        <dbReference type="SAM" id="Coils"/>
    </source>
</evidence>
<dbReference type="AlphaFoldDB" id="A0A5B0X6M1"/>
<dbReference type="Pfam" id="PF14870">
    <property type="entry name" value="PSII_BNR"/>
    <property type="match status" value="2"/>
</dbReference>
<accession>A0A5B0X6M1</accession>
<dbReference type="SUPFAM" id="SSF50939">
    <property type="entry name" value="Sialidases"/>
    <property type="match status" value="1"/>
</dbReference>
<evidence type="ECO:0000256" key="4">
    <source>
        <dbReference type="SAM" id="SignalP"/>
    </source>
</evidence>
<dbReference type="InterPro" id="IPR015943">
    <property type="entry name" value="WD40/YVTN_repeat-like_dom_sf"/>
</dbReference>
<feature type="chain" id="PRO_5022885990" evidence="4">
    <location>
        <begin position="29"/>
        <end position="386"/>
    </location>
</feature>
<keyword evidence="3" id="KW-0175">Coiled coil</keyword>
<feature type="coiled-coil region" evidence="3">
    <location>
        <begin position="133"/>
        <end position="175"/>
    </location>
</feature>
<dbReference type="EMBL" id="VTUX01000001">
    <property type="protein sequence ID" value="KAA1194218.1"/>
    <property type="molecule type" value="Genomic_DNA"/>
</dbReference>
<evidence type="ECO:0000256" key="2">
    <source>
        <dbReference type="ARBA" id="ARBA00023276"/>
    </source>
</evidence>
<dbReference type="PANTHER" id="PTHR47199:SF2">
    <property type="entry name" value="PHOTOSYSTEM II STABILITY_ASSEMBLY FACTOR HCF136, CHLOROPLASTIC"/>
    <property type="match status" value="1"/>
</dbReference>
<dbReference type="InterPro" id="IPR036278">
    <property type="entry name" value="Sialidase_sf"/>
</dbReference>
<feature type="domain" description="Photosynthesis system II assembly factor Ycf48/Hcf136-like" evidence="5">
    <location>
        <begin position="176"/>
        <end position="305"/>
    </location>
</feature>
<dbReference type="InterPro" id="IPR028203">
    <property type="entry name" value="PSII_CF48-like_dom"/>
</dbReference>
<reference evidence="6 7" key="1">
    <citation type="submission" date="2019-09" db="EMBL/GenBank/DDBJ databases">
        <authorList>
            <person name="Chen X.-Y."/>
        </authorList>
    </citation>
    <scope>NUCLEOTIDE SEQUENCE [LARGE SCALE GENOMIC DNA]</scope>
    <source>
        <strain evidence="6 7">NY5</strain>
    </source>
</reference>
<dbReference type="Gene3D" id="2.130.10.10">
    <property type="entry name" value="YVTN repeat-like/Quinoprotein amine dehydrogenase"/>
    <property type="match status" value="2"/>
</dbReference>
<evidence type="ECO:0000313" key="6">
    <source>
        <dbReference type="EMBL" id="KAA1194218.1"/>
    </source>
</evidence>
<sequence length="386" mass="40993">MIMKRFPAVRMLALLCCLMPLHSQVVTAADIDYAMQIPGAETSMLLDVAVAGARVVAVGERGHILVSEDAGASWRQVEVPTSAMLTRVFFLDDSLGWAVGHDGNILHSQDGGLTWVLQRDGLADQVQINEQRAGRAQSRVQALQAQLAVASEELAADLEDALADAEWALENARETMDKPIYAPPLMDVWFATPEQGWAAGAYGTLLRTANGGRDWADWSHHLDNPEELHLNGVAGDGRGALYLASEWGMVFFSDNAGGSWRTLETGYDGSFFGVVINPASGSAFVYGLLGTIYRSQDQGETWESLDSRVSASLFGATAAGDAVIFVGQGGTAAISADDGDSFTPMIQPNRDGLFGVAALEDGHYVVTGEGGSRRLQGPGTGGQGDE</sequence>
<protein>
    <submittedName>
        <fullName evidence="6">Photosystem I reaction center subunit IV</fullName>
    </submittedName>
</protein>
<dbReference type="GO" id="GO:0015979">
    <property type="term" value="P:photosynthesis"/>
    <property type="evidence" value="ECO:0007669"/>
    <property type="project" value="UniProtKB-KW"/>
</dbReference>